<dbReference type="SUPFAM" id="SSF56219">
    <property type="entry name" value="DNase I-like"/>
    <property type="match status" value="1"/>
</dbReference>
<dbReference type="RefSeq" id="WP_237583956.1">
    <property type="nucleotide sequence ID" value="NZ_MAEI02000001.1"/>
</dbReference>
<dbReference type="PANTHER" id="PTHR15822:SF23">
    <property type="entry name" value="ENDONUCLEASE_EXONUCLEASE_PHOSPHATASE FAMILY PROTEIN"/>
    <property type="match status" value="1"/>
</dbReference>
<dbReference type="CDD" id="cd09079">
    <property type="entry name" value="RgfB-like"/>
    <property type="match status" value="1"/>
</dbReference>
<proteinExistence type="predicted"/>
<keyword evidence="1" id="KW-0378">Hydrolase</keyword>
<dbReference type="InterPro" id="IPR005135">
    <property type="entry name" value="Endo/exonuclease/phosphatase"/>
</dbReference>
<dbReference type="Pfam" id="PF03372">
    <property type="entry name" value="Exo_endo_phos"/>
    <property type="match status" value="1"/>
</dbReference>
<dbReference type="PANTHER" id="PTHR15822">
    <property type="entry name" value="TRAF AND TNF RECEPTOR-ASSOCIATED PROTEIN"/>
    <property type="match status" value="1"/>
</dbReference>
<evidence type="ECO:0000313" key="3">
    <source>
        <dbReference type="EMBL" id="MEO1782877.1"/>
    </source>
</evidence>
<organism evidence="3 4">
    <name type="scientific">Enterococcus diestrammenae</name>
    <dbReference type="NCBI Taxonomy" id="1155073"/>
    <lineage>
        <taxon>Bacteria</taxon>
        <taxon>Bacillati</taxon>
        <taxon>Bacillota</taxon>
        <taxon>Bacilli</taxon>
        <taxon>Lactobacillales</taxon>
        <taxon>Enterococcaceae</taxon>
        <taxon>Enterococcus</taxon>
    </lineage>
</organism>
<comment type="caution">
    <text evidence="3">The sequence shown here is derived from an EMBL/GenBank/DDBJ whole genome shotgun (WGS) entry which is preliminary data.</text>
</comment>
<reference evidence="3" key="1">
    <citation type="submission" date="2016-06" db="EMBL/GenBank/DDBJ databases">
        <authorList>
            <person name="Van Tyne D."/>
        </authorList>
    </citation>
    <scope>NUCLEOTIDE SEQUENCE</scope>
    <source>
        <strain evidence="3">JM9A</strain>
    </source>
</reference>
<evidence type="ECO:0000256" key="1">
    <source>
        <dbReference type="ARBA" id="ARBA00022801"/>
    </source>
</evidence>
<feature type="domain" description="Endonuclease/exonuclease/phosphatase" evidence="2">
    <location>
        <begin position="31"/>
        <end position="282"/>
    </location>
</feature>
<reference evidence="3" key="2">
    <citation type="submission" date="2024-02" db="EMBL/GenBank/DDBJ databases">
        <title>The Genome Sequence of Enterococcus diestrammenae JM9A.</title>
        <authorList>
            <person name="Earl A."/>
            <person name="Manson A."/>
            <person name="Gilmore M."/>
            <person name="Sanders J."/>
            <person name="Shea T."/>
            <person name="Howe W."/>
            <person name="Livny J."/>
            <person name="Cuomo C."/>
            <person name="Neafsey D."/>
            <person name="Birren B."/>
        </authorList>
    </citation>
    <scope>NUCLEOTIDE SEQUENCE</scope>
    <source>
        <strain evidence="3">JM9A</strain>
    </source>
</reference>
<dbReference type="Gene3D" id="3.60.10.10">
    <property type="entry name" value="Endonuclease/exonuclease/phosphatase"/>
    <property type="match status" value="1"/>
</dbReference>
<evidence type="ECO:0000313" key="4">
    <source>
        <dbReference type="Proteomes" id="UP001429357"/>
    </source>
</evidence>
<keyword evidence="4" id="KW-1185">Reference proteome</keyword>
<dbReference type="InterPro" id="IPR051547">
    <property type="entry name" value="TDP2-like"/>
</dbReference>
<accession>A0ABV0F715</accession>
<dbReference type="Proteomes" id="UP001429357">
    <property type="component" value="Unassembled WGS sequence"/>
</dbReference>
<name>A0ABV0F715_9ENTE</name>
<protein>
    <submittedName>
        <fullName evidence="3">Maltose 6'-phosphate phosphatase</fullName>
    </submittedName>
</protein>
<dbReference type="EMBL" id="MAEI02000001">
    <property type="protein sequence ID" value="MEO1782877.1"/>
    <property type="molecule type" value="Genomic_DNA"/>
</dbReference>
<dbReference type="InterPro" id="IPR036691">
    <property type="entry name" value="Endo/exonu/phosph_ase_sf"/>
</dbReference>
<evidence type="ECO:0000259" key="2">
    <source>
        <dbReference type="Pfam" id="PF03372"/>
    </source>
</evidence>
<gene>
    <name evidence="3" type="ORF">BAU18_002494</name>
</gene>
<sequence>MSEGKELREEDDAMKILTLNTYSWVENIGEQQIHDLAAKIAEEDYDLVALQEANQTFGAYQAVLDGFFCPPTTDQEIKADNFALRLVEALQVKDVEYYWTWAFTHVSYGRFEEGVALLSKQPLIAEDHSVAPVAASDPVKDNVRRILLGLTEADGQLVKLVSAHYNWWDRGFIDEWQKTEALLQASNQGHTKAPLILCGDFNQPAETAGYQLIADSALNLVDAYQIAETHRGGTATVPGAINGWNDSDTPKRIDYIWLDPTFKVSEYAVTFDGKNGPVVSDHFGITVLAELAESK</sequence>